<keyword evidence="3" id="KW-0732">Signal</keyword>
<gene>
    <name evidence="4" type="ORF">N657DRAFT_339423</name>
</gene>
<feature type="transmembrane region" description="Helical" evidence="2">
    <location>
        <begin position="144"/>
        <end position="164"/>
    </location>
</feature>
<keyword evidence="2" id="KW-0812">Transmembrane</keyword>
<organism evidence="4 5">
    <name type="scientific">Parathielavia appendiculata</name>
    <dbReference type="NCBI Taxonomy" id="2587402"/>
    <lineage>
        <taxon>Eukaryota</taxon>
        <taxon>Fungi</taxon>
        <taxon>Dikarya</taxon>
        <taxon>Ascomycota</taxon>
        <taxon>Pezizomycotina</taxon>
        <taxon>Sordariomycetes</taxon>
        <taxon>Sordariomycetidae</taxon>
        <taxon>Sordariales</taxon>
        <taxon>Chaetomiaceae</taxon>
        <taxon>Parathielavia</taxon>
    </lineage>
</organism>
<feature type="chain" id="PRO_5042903073" evidence="3">
    <location>
        <begin position="28"/>
        <end position="203"/>
    </location>
</feature>
<feature type="compositionally biased region" description="Basic and acidic residues" evidence="1">
    <location>
        <begin position="51"/>
        <end position="61"/>
    </location>
</feature>
<dbReference type="AlphaFoldDB" id="A0AAN6U1Y5"/>
<keyword evidence="2" id="KW-1133">Transmembrane helix</keyword>
<keyword evidence="5" id="KW-1185">Reference proteome</keyword>
<feature type="compositionally biased region" description="Basic and acidic residues" evidence="1">
    <location>
        <begin position="99"/>
        <end position="108"/>
    </location>
</feature>
<evidence type="ECO:0000256" key="1">
    <source>
        <dbReference type="SAM" id="MobiDB-lite"/>
    </source>
</evidence>
<dbReference type="RefSeq" id="XP_062648691.1">
    <property type="nucleotide sequence ID" value="XM_062786894.1"/>
</dbReference>
<comment type="caution">
    <text evidence="4">The sequence shown here is derived from an EMBL/GenBank/DDBJ whole genome shotgun (WGS) entry which is preliminary data.</text>
</comment>
<feature type="region of interest" description="Disordered" evidence="1">
    <location>
        <begin position="50"/>
        <end position="137"/>
    </location>
</feature>
<evidence type="ECO:0000313" key="5">
    <source>
        <dbReference type="Proteomes" id="UP001302602"/>
    </source>
</evidence>
<keyword evidence="2" id="KW-0472">Membrane</keyword>
<sequence length="203" mass="21882">MKAASLYFALSAAQVAICAPAPGVSTARQNNAPNAVAARRSWTTYLDENEATGRDRHDPIGRPDLLPPAYGGDSEPPLSKHKKPNPGSPRPGRQPPLIDLRRVPHPARDEDDGLELLDVGGAGGSPHSGMPSHHARSSRERNDMLVVLVAVAFMVAVVVMETWGSLFRRQGVIRNEETANQAPVSIRAMPEDQIGIGDEKRHV</sequence>
<feature type="signal peptide" evidence="3">
    <location>
        <begin position="1"/>
        <end position="27"/>
    </location>
</feature>
<dbReference type="GeneID" id="87823664"/>
<evidence type="ECO:0000256" key="2">
    <source>
        <dbReference type="SAM" id="Phobius"/>
    </source>
</evidence>
<evidence type="ECO:0000256" key="3">
    <source>
        <dbReference type="SAM" id="SignalP"/>
    </source>
</evidence>
<reference evidence="4" key="1">
    <citation type="journal article" date="2023" name="Mol. Phylogenet. Evol.">
        <title>Genome-scale phylogeny and comparative genomics of the fungal order Sordariales.</title>
        <authorList>
            <person name="Hensen N."/>
            <person name="Bonometti L."/>
            <person name="Westerberg I."/>
            <person name="Brannstrom I.O."/>
            <person name="Guillou S."/>
            <person name="Cros-Aarteil S."/>
            <person name="Calhoun S."/>
            <person name="Haridas S."/>
            <person name="Kuo A."/>
            <person name="Mondo S."/>
            <person name="Pangilinan J."/>
            <person name="Riley R."/>
            <person name="LaButti K."/>
            <person name="Andreopoulos B."/>
            <person name="Lipzen A."/>
            <person name="Chen C."/>
            <person name="Yan M."/>
            <person name="Daum C."/>
            <person name="Ng V."/>
            <person name="Clum A."/>
            <person name="Steindorff A."/>
            <person name="Ohm R.A."/>
            <person name="Martin F."/>
            <person name="Silar P."/>
            <person name="Natvig D.O."/>
            <person name="Lalanne C."/>
            <person name="Gautier V."/>
            <person name="Ament-Velasquez S.L."/>
            <person name="Kruys A."/>
            <person name="Hutchinson M.I."/>
            <person name="Powell A.J."/>
            <person name="Barry K."/>
            <person name="Miller A.N."/>
            <person name="Grigoriev I.V."/>
            <person name="Debuchy R."/>
            <person name="Gladieux P."/>
            <person name="Hiltunen Thoren M."/>
            <person name="Johannesson H."/>
        </authorList>
    </citation>
    <scope>NUCLEOTIDE SEQUENCE</scope>
    <source>
        <strain evidence="4">CBS 731.68</strain>
    </source>
</reference>
<proteinExistence type="predicted"/>
<name>A0AAN6U1Y5_9PEZI</name>
<protein>
    <submittedName>
        <fullName evidence="4">Uncharacterized protein</fullName>
    </submittedName>
</protein>
<reference evidence="4" key="2">
    <citation type="submission" date="2023-05" db="EMBL/GenBank/DDBJ databases">
        <authorList>
            <consortium name="Lawrence Berkeley National Laboratory"/>
            <person name="Steindorff A."/>
            <person name="Hensen N."/>
            <person name="Bonometti L."/>
            <person name="Westerberg I."/>
            <person name="Brannstrom I.O."/>
            <person name="Guillou S."/>
            <person name="Cros-Aarteil S."/>
            <person name="Calhoun S."/>
            <person name="Haridas S."/>
            <person name="Kuo A."/>
            <person name="Mondo S."/>
            <person name="Pangilinan J."/>
            <person name="Riley R."/>
            <person name="Labutti K."/>
            <person name="Andreopoulos B."/>
            <person name="Lipzen A."/>
            <person name="Chen C."/>
            <person name="Yanf M."/>
            <person name="Daum C."/>
            <person name="Ng V."/>
            <person name="Clum A."/>
            <person name="Ohm R."/>
            <person name="Martin F."/>
            <person name="Silar P."/>
            <person name="Natvig D."/>
            <person name="Lalanne C."/>
            <person name="Gautier V."/>
            <person name="Ament-Velasquez S.L."/>
            <person name="Kruys A."/>
            <person name="Hutchinson M.I."/>
            <person name="Powell A.J."/>
            <person name="Barry K."/>
            <person name="Miller A.N."/>
            <person name="Grigoriev I.V."/>
            <person name="Debuchy R."/>
            <person name="Gladieux P."/>
            <person name="Thoren M.H."/>
            <person name="Johannesson H."/>
        </authorList>
    </citation>
    <scope>NUCLEOTIDE SEQUENCE</scope>
    <source>
        <strain evidence="4">CBS 731.68</strain>
    </source>
</reference>
<dbReference type="Proteomes" id="UP001302602">
    <property type="component" value="Unassembled WGS sequence"/>
</dbReference>
<accession>A0AAN6U1Y5</accession>
<dbReference type="EMBL" id="MU853226">
    <property type="protein sequence ID" value="KAK4124920.1"/>
    <property type="molecule type" value="Genomic_DNA"/>
</dbReference>
<evidence type="ECO:0000313" key="4">
    <source>
        <dbReference type="EMBL" id="KAK4124920.1"/>
    </source>
</evidence>